<dbReference type="InterPro" id="IPR036890">
    <property type="entry name" value="HATPase_C_sf"/>
</dbReference>
<dbReference type="EMBL" id="BAFN01000001">
    <property type="protein sequence ID" value="GAN32113.1"/>
    <property type="molecule type" value="Genomic_DNA"/>
</dbReference>
<dbReference type="PROSITE" id="PS50113">
    <property type="entry name" value="PAC"/>
    <property type="match status" value="1"/>
</dbReference>
<evidence type="ECO:0000256" key="5">
    <source>
        <dbReference type="ARBA" id="ARBA00022741"/>
    </source>
</evidence>
<dbReference type="Gene3D" id="3.30.565.10">
    <property type="entry name" value="Histidine kinase-like ATPase, C-terminal domain"/>
    <property type="match status" value="1"/>
</dbReference>
<dbReference type="InterPro" id="IPR003661">
    <property type="entry name" value="HisK_dim/P_dom"/>
</dbReference>
<dbReference type="SUPFAM" id="SSF55874">
    <property type="entry name" value="ATPase domain of HSP90 chaperone/DNA topoisomerase II/histidine kinase"/>
    <property type="match status" value="1"/>
</dbReference>
<evidence type="ECO:0000256" key="6">
    <source>
        <dbReference type="ARBA" id="ARBA00022777"/>
    </source>
</evidence>
<dbReference type="Pfam" id="PF02518">
    <property type="entry name" value="HATPase_c"/>
    <property type="match status" value="1"/>
</dbReference>
<dbReference type="SUPFAM" id="SSF47384">
    <property type="entry name" value="Homodimeric domain of signal transducing histidine kinase"/>
    <property type="match status" value="1"/>
</dbReference>
<evidence type="ECO:0000256" key="1">
    <source>
        <dbReference type="ARBA" id="ARBA00000085"/>
    </source>
</evidence>
<dbReference type="SMART" id="SM00065">
    <property type="entry name" value="GAF"/>
    <property type="match status" value="1"/>
</dbReference>
<evidence type="ECO:0000259" key="11">
    <source>
        <dbReference type="PROSITE" id="PS50113"/>
    </source>
</evidence>
<dbReference type="InterPro" id="IPR004358">
    <property type="entry name" value="Sig_transdc_His_kin-like_C"/>
</dbReference>
<dbReference type="Pfam" id="PF13426">
    <property type="entry name" value="PAS_9"/>
    <property type="match status" value="1"/>
</dbReference>
<dbReference type="CDD" id="cd00130">
    <property type="entry name" value="PAS"/>
    <property type="match status" value="1"/>
</dbReference>
<dbReference type="InterPro" id="IPR029016">
    <property type="entry name" value="GAF-like_dom_sf"/>
</dbReference>
<dbReference type="InterPro" id="IPR036097">
    <property type="entry name" value="HisK_dim/P_sf"/>
</dbReference>
<accession>A0ABQ0JTS0</accession>
<dbReference type="InterPro" id="IPR000014">
    <property type="entry name" value="PAS"/>
</dbReference>
<dbReference type="SMART" id="SM00387">
    <property type="entry name" value="HATPase_c"/>
    <property type="match status" value="1"/>
</dbReference>
<evidence type="ECO:0000256" key="7">
    <source>
        <dbReference type="ARBA" id="ARBA00022840"/>
    </source>
</evidence>
<evidence type="ECO:0000256" key="3">
    <source>
        <dbReference type="ARBA" id="ARBA00022553"/>
    </source>
</evidence>
<keyword evidence="9" id="KW-0175">Coiled coil</keyword>
<evidence type="ECO:0000256" key="2">
    <source>
        <dbReference type="ARBA" id="ARBA00012438"/>
    </source>
</evidence>
<dbReference type="Gene3D" id="1.10.287.130">
    <property type="match status" value="1"/>
</dbReference>
<dbReference type="InterPro" id="IPR005467">
    <property type="entry name" value="His_kinase_dom"/>
</dbReference>
<evidence type="ECO:0000313" key="12">
    <source>
        <dbReference type="EMBL" id="GAN32113.1"/>
    </source>
</evidence>
<dbReference type="InterPro" id="IPR000700">
    <property type="entry name" value="PAS-assoc_C"/>
</dbReference>
<keyword evidence="8" id="KW-0902">Two-component regulatory system</keyword>
<dbReference type="InterPro" id="IPR003594">
    <property type="entry name" value="HATPase_dom"/>
</dbReference>
<comment type="catalytic activity">
    <reaction evidence="1">
        <text>ATP + protein L-histidine = ADP + protein N-phospho-L-histidine.</text>
        <dbReference type="EC" id="2.7.13.3"/>
    </reaction>
</comment>
<dbReference type="PRINTS" id="PR00344">
    <property type="entry name" value="BCTRLSENSOR"/>
</dbReference>
<evidence type="ECO:0000256" key="4">
    <source>
        <dbReference type="ARBA" id="ARBA00022679"/>
    </source>
</evidence>
<keyword evidence="4" id="KW-0808">Transferase</keyword>
<gene>
    <name evidence="12" type="ORF">BROSI_A0623</name>
</gene>
<reference evidence="13" key="1">
    <citation type="journal article" date="2015" name="Genome Announc.">
        <title>Draft Genome Sequence of an Anaerobic Ammonium-Oxidizing Bacterium, "Candidatus Brocadia sinica".</title>
        <authorList>
            <person name="Oshiki M."/>
            <person name="Shinyako-Hata K."/>
            <person name="Satoh H."/>
            <person name="Okabe S."/>
        </authorList>
    </citation>
    <scope>NUCLEOTIDE SEQUENCE [LARGE SCALE GENOMIC DNA]</scope>
    <source>
        <strain evidence="13">JPN1</strain>
    </source>
</reference>
<dbReference type="PROSITE" id="PS50109">
    <property type="entry name" value="HIS_KIN"/>
    <property type="match status" value="1"/>
</dbReference>
<keyword evidence="6 12" id="KW-0418">Kinase</keyword>
<dbReference type="Pfam" id="PF01590">
    <property type="entry name" value="GAF"/>
    <property type="match status" value="1"/>
</dbReference>
<feature type="domain" description="Histidine kinase" evidence="10">
    <location>
        <begin position="363"/>
        <end position="572"/>
    </location>
</feature>
<evidence type="ECO:0000313" key="13">
    <source>
        <dbReference type="Proteomes" id="UP000032309"/>
    </source>
</evidence>
<dbReference type="CDD" id="cd00082">
    <property type="entry name" value="HisKA"/>
    <property type="match status" value="1"/>
</dbReference>
<dbReference type="SUPFAM" id="SSF55785">
    <property type="entry name" value="PYP-like sensor domain (PAS domain)"/>
    <property type="match status" value="1"/>
</dbReference>
<evidence type="ECO:0000256" key="9">
    <source>
        <dbReference type="SAM" id="Coils"/>
    </source>
</evidence>
<keyword evidence="3" id="KW-0597">Phosphoprotein</keyword>
<dbReference type="GO" id="GO:0016301">
    <property type="term" value="F:kinase activity"/>
    <property type="evidence" value="ECO:0007669"/>
    <property type="project" value="UniProtKB-KW"/>
</dbReference>
<feature type="domain" description="PAC" evidence="11">
    <location>
        <begin position="83"/>
        <end position="135"/>
    </location>
</feature>
<keyword evidence="13" id="KW-1185">Reference proteome</keyword>
<dbReference type="Pfam" id="PF00512">
    <property type="entry name" value="HisKA"/>
    <property type="match status" value="1"/>
</dbReference>
<dbReference type="RefSeq" id="WP_052562248.1">
    <property type="nucleotide sequence ID" value="NZ_BAFN01000001.1"/>
</dbReference>
<dbReference type="SMART" id="SM00388">
    <property type="entry name" value="HisKA"/>
    <property type="match status" value="1"/>
</dbReference>
<comment type="caution">
    <text evidence="12">The sequence shown here is derived from an EMBL/GenBank/DDBJ whole genome shotgun (WGS) entry which is preliminary data.</text>
</comment>
<dbReference type="Proteomes" id="UP000032309">
    <property type="component" value="Unassembled WGS sequence"/>
</dbReference>
<dbReference type="InterPro" id="IPR035965">
    <property type="entry name" value="PAS-like_dom_sf"/>
</dbReference>
<keyword evidence="7" id="KW-0067">ATP-binding</keyword>
<name>A0ABQ0JTS0_9BACT</name>
<sequence>MVLSHILKNEFDNVVNNLVDALDAGLSIMDKDLNIVWANKTLSKMLNLRDDPVGKNCREVYKCECKEMKYCSVLQALSSGKKQFSEIQLITEKGERRYVKNISIPIRHENGAIIQLLKFSIDTTEQEEKIHRLSLLRKLAELMQGTLQIDRLLHLILTCVTAGTALGFNCARLFLVDRERGIVYGKMAVGPSGWEEANKIWGEIASKYEKLEDLIKASEDHYREDTPLHMITRLMAYSLADEKEIIVSCIKTKKPILERDAFRNPNSNKKFVSMINANEFVCVPLVVKDEAIGVICADNVYSRKPITEEQVELLSIFANRAALAISNAETYKKLEEKIQQLKETQERLIRSERLAVIGNMAAYIAHEIRNPLVTVGGFARAILRDITNNKQTKRNVEIIVEEVGRLERILANIMDFSKPIEQTPVKVPSQINEILENTCSLMDPYFKNNRIQLIKRFDAIMPKINIDPTQIKQVFLNLIKNAVESMTNGGTLIIETMVENEYVKINITDTGEGMTAEAMQNIFVPFFTTKVDGTGVGLAVSRKIVEDHEGYIKMKSSLHEGTTFSVFLPVKKGQVQFLRGGE</sequence>
<dbReference type="InterPro" id="IPR003018">
    <property type="entry name" value="GAF"/>
</dbReference>
<dbReference type="Gene3D" id="3.30.450.40">
    <property type="match status" value="1"/>
</dbReference>
<feature type="coiled-coil region" evidence="9">
    <location>
        <begin position="324"/>
        <end position="354"/>
    </location>
</feature>
<protein>
    <recommendedName>
        <fullName evidence="2">histidine kinase</fullName>
        <ecNumber evidence="2">2.7.13.3</ecNumber>
    </recommendedName>
</protein>
<dbReference type="Gene3D" id="3.30.450.20">
    <property type="entry name" value="PAS domain"/>
    <property type="match status" value="1"/>
</dbReference>
<evidence type="ECO:0000259" key="10">
    <source>
        <dbReference type="PROSITE" id="PS50109"/>
    </source>
</evidence>
<organism evidence="12 13">
    <name type="scientific">Candidatus Brocadia sinica JPN1</name>
    <dbReference type="NCBI Taxonomy" id="1197129"/>
    <lineage>
        <taxon>Bacteria</taxon>
        <taxon>Pseudomonadati</taxon>
        <taxon>Planctomycetota</taxon>
        <taxon>Candidatus Brocadiia</taxon>
        <taxon>Candidatus Brocadiales</taxon>
        <taxon>Candidatus Brocadiaceae</taxon>
        <taxon>Candidatus Brocadia</taxon>
    </lineage>
</organism>
<proteinExistence type="predicted"/>
<dbReference type="EC" id="2.7.13.3" evidence="2"/>
<evidence type="ECO:0000256" key="8">
    <source>
        <dbReference type="ARBA" id="ARBA00023012"/>
    </source>
</evidence>
<dbReference type="PANTHER" id="PTHR43065">
    <property type="entry name" value="SENSOR HISTIDINE KINASE"/>
    <property type="match status" value="1"/>
</dbReference>
<dbReference type="SUPFAM" id="SSF55781">
    <property type="entry name" value="GAF domain-like"/>
    <property type="match status" value="1"/>
</dbReference>
<keyword evidence="5" id="KW-0547">Nucleotide-binding</keyword>
<dbReference type="PANTHER" id="PTHR43065:SF10">
    <property type="entry name" value="PEROXIDE STRESS-ACTIVATED HISTIDINE KINASE MAK3"/>
    <property type="match status" value="1"/>
</dbReference>